<evidence type="ECO:0000313" key="7">
    <source>
        <dbReference type="EMBL" id="QQP87134.1"/>
    </source>
</evidence>
<evidence type="ECO:0000256" key="5">
    <source>
        <dbReference type="ARBA" id="ARBA00023136"/>
    </source>
</evidence>
<evidence type="ECO:0000313" key="8">
    <source>
        <dbReference type="Proteomes" id="UP000595278"/>
    </source>
</evidence>
<keyword evidence="4 6" id="KW-1133">Transmembrane helix</keyword>
<comment type="subcellular location">
    <subcellularLocation>
        <location evidence="1">Cell membrane</location>
        <topology evidence="1">Multi-pass membrane protein</topology>
    </subcellularLocation>
</comment>
<name>A0A974NIB6_9GAMM</name>
<dbReference type="Pfam" id="PF01810">
    <property type="entry name" value="LysE"/>
    <property type="match status" value="1"/>
</dbReference>
<dbReference type="InterPro" id="IPR001123">
    <property type="entry name" value="LeuE-type"/>
</dbReference>
<feature type="transmembrane region" description="Helical" evidence="6">
    <location>
        <begin position="107"/>
        <end position="133"/>
    </location>
</feature>
<dbReference type="AlphaFoldDB" id="A0A974NIB6"/>
<dbReference type="Proteomes" id="UP000595278">
    <property type="component" value="Chromosome"/>
</dbReference>
<dbReference type="PANTHER" id="PTHR30086:SF20">
    <property type="entry name" value="ARGININE EXPORTER PROTEIN ARGO-RELATED"/>
    <property type="match status" value="1"/>
</dbReference>
<keyword evidence="2" id="KW-1003">Cell membrane</keyword>
<evidence type="ECO:0000256" key="2">
    <source>
        <dbReference type="ARBA" id="ARBA00022475"/>
    </source>
</evidence>
<keyword evidence="8" id="KW-1185">Reference proteome</keyword>
<keyword evidence="3 6" id="KW-0812">Transmembrane</keyword>
<feature type="transmembrane region" description="Helical" evidence="6">
    <location>
        <begin position="145"/>
        <end position="165"/>
    </location>
</feature>
<reference evidence="7 8" key="1">
    <citation type="submission" date="2021-01" db="EMBL/GenBank/DDBJ databases">
        <title>Entomomonas sp. F2A isolated from a house cricket (Acheta domesticus).</title>
        <authorList>
            <person name="Spergser J."/>
            <person name="Busse H.-J."/>
        </authorList>
    </citation>
    <scope>NUCLEOTIDE SEQUENCE [LARGE SCALE GENOMIC DNA]</scope>
    <source>
        <strain evidence="7 8">F2A</strain>
    </source>
</reference>
<dbReference type="GO" id="GO:0033228">
    <property type="term" value="P:cysteine export across plasma membrane"/>
    <property type="evidence" value="ECO:0007669"/>
    <property type="project" value="TreeGrafter"/>
</dbReference>
<protein>
    <submittedName>
        <fullName evidence="7">LysE family translocator</fullName>
    </submittedName>
</protein>
<feature type="transmembrane region" description="Helical" evidence="6">
    <location>
        <begin position="6"/>
        <end position="26"/>
    </location>
</feature>
<feature type="transmembrane region" description="Helical" evidence="6">
    <location>
        <begin position="177"/>
        <end position="194"/>
    </location>
</feature>
<evidence type="ECO:0000256" key="4">
    <source>
        <dbReference type="ARBA" id="ARBA00022989"/>
    </source>
</evidence>
<dbReference type="GO" id="GO:0005886">
    <property type="term" value="C:plasma membrane"/>
    <property type="evidence" value="ECO:0007669"/>
    <property type="project" value="UniProtKB-SubCell"/>
</dbReference>
<evidence type="ECO:0000256" key="6">
    <source>
        <dbReference type="SAM" id="Phobius"/>
    </source>
</evidence>
<dbReference type="GO" id="GO:0015171">
    <property type="term" value="F:amino acid transmembrane transporter activity"/>
    <property type="evidence" value="ECO:0007669"/>
    <property type="project" value="TreeGrafter"/>
</dbReference>
<accession>A0A974NIB6</accession>
<dbReference type="KEGG" id="eaz:JHT90_04550"/>
<evidence type="ECO:0000256" key="1">
    <source>
        <dbReference type="ARBA" id="ARBA00004651"/>
    </source>
</evidence>
<dbReference type="RefSeq" id="WP_201095763.1">
    <property type="nucleotide sequence ID" value="NZ_CP067393.1"/>
</dbReference>
<dbReference type="EMBL" id="CP067393">
    <property type="protein sequence ID" value="QQP87134.1"/>
    <property type="molecule type" value="Genomic_DNA"/>
</dbReference>
<gene>
    <name evidence="7" type="ORF">JHT90_04550</name>
</gene>
<feature type="transmembrane region" description="Helical" evidence="6">
    <location>
        <begin position="65"/>
        <end position="86"/>
    </location>
</feature>
<sequence>MSLFLSMAVYALVTSITPGPVNVVALSYGTQYGVRISAIYVTGQATGYTLLLLLIGLGLHHTLEVYPLLITIIQWSGIAFLLFLAYKFFTDNGQLQTAKQRSSNRPFLYGALMQWLNPKAWLCSVAGIGAYTMQGNTLLVWQFAVLYWIICFLSVGCWAYAGIFLQHFLQKPNYLKRFNQLMALLLVASAVFLAL</sequence>
<evidence type="ECO:0000256" key="3">
    <source>
        <dbReference type="ARBA" id="ARBA00022692"/>
    </source>
</evidence>
<organism evidence="7 8">
    <name type="scientific">Entomomonas asaccharolytica</name>
    <dbReference type="NCBI Taxonomy" id="2785331"/>
    <lineage>
        <taxon>Bacteria</taxon>
        <taxon>Pseudomonadati</taxon>
        <taxon>Pseudomonadota</taxon>
        <taxon>Gammaproteobacteria</taxon>
        <taxon>Pseudomonadales</taxon>
        <taxon>Pseudomonadaceae</taxon>
        <taxon>Entomomonas</taxon>
    </lineage>
</organism>
<proteinExistence type="predicted"/>
<feature type="transmembrane region" description="Helical" evidence="6">
    <location>
        <begin position="38"/>
        <end position="59"/>
    </location>
</feature>
<keyword evidence="5 6" id="KW-0472">Membrane</keyword>
<dbReference type="PANTHER" id="PTHR30086">
    <property type="entry name" value="ARGININE EXPORTER PROTEIN ARGO"/>
    <property type="match status" value="1"/>
</dbReference>